<evidence type="ECO:0000313" key="2">
    <source>
        <dbReference type="Proteomes" id="UP000824082"/>
    </source>
</evidence>
<proteinExistence type="predicted"/>
<gene>
    <name evidence="1" type="ORF">IAD19_06435</name>
</gene>
<dbReference type="AlphaFoldDB" id="A0A9D1LKL3"/>
<organism evidence="1 2">
    <name type="scientific">Candidatus Egerieicola faecale</name>
    <dbReference type="NCBI Taxonomy" id="2840774"/>
    <lineage>
        <taxon>Bacteria</taxon>
        <taxon>Bacillati</taxon>
        <taxon>Bacillota</taxon>
        <taxon>Clostridia</taxon>
        <taxon>Eubacteriales</taxon>
        <taxon>Oscillospiraceae</taxon>
        <taxon>Oscillospiraceae incertae sedis</taxon>
        <taxon>Candidatus Egerieicola</taxon>
    </lineage>
</organism>
<reference evidence="1" key="1">
    <citation type="submission" date="2020-10" db="EMBL/GenBank/DDBJ databases">
        <authorList>
            <person name="Gilroy R."/>
        </authorList>
    </citation>
    <scope>NUCLEOTIDE SEQUENCE</scope>
    <source>
        <strain evidence="1">4509</strain>
    </source>
</reference>
<reference evidence="1" key="2">
    <citation type="journal article" date="2021" name="PeerJ">
        <title>Extensive microbial diversity within the chicken gut microbiome revealed by metagenomics and culture.</title>
        <authorList>
            <person name="Gilroy R."/>
            <person name="Ravi A."/>
            <person name="Getino M."/>
            <person name="Pursley I."/>
            <person name="Horton D.L."/>
            <person name="Alikhan N.F."/>
            <person name="Baker D."/>
            <person name="Gharbi K."/>
            <person name="Hall N."/>
            <person name="Watson M."/>
            <person name="Adriaenssens E.M."/>
            <person name="Foster-Nyarko E."/>
            <person name="Jarju S."/>
            <person name="Secka A."/>
            <person name="Antonio M."/>
            <person name="Oren A."/>
            <person name="Chaudhuri R.R."/>
            <person name="La Ragione R."/>
            <person name="Hildebrand F."/>
            <person name="Pallen M.J."/>
        </authorList>
    </citation>
    <scope>NUCLEOTIDE SEQUENCE</scope>
    <source>
        <strain evidence="1">4509</strain>
    </source>
</reference>
<accession>A0A9D1LKL3</accession>
<dbReference type="EMBL" id="DVMX01000126">
    <property type="protein sequence ID" value="HIU42176.1"/>
    <property type="molecule type" value="Genomic_DNA"/>
</dbReference>
<name>A0A9D1LKL3_9FIRM</name>
<protein>
    <submittedName>
        <fullName evidence="1">Uncharacterized protein</fullName>
    </submittedName>
</protein>
<comment type="caution">
    <text evidence="1">The sequence shown here is derived from an EMBL/GenBank/DDBJ whole genome shotgun (WGS) entry which is preliminary data.</text>
</comment>
<evidence type="ECO:0000313" key="1">
    <source>
        <dbReference type="EMBL" id="HIU42176.1"/>
    </source>
</evidence>
<dbReference type="Proteomes" id="UP000824082">
    <property type="component" value="Unassembled WGS sequence"/>
</dbReference>
<sequence length="112" mass="12675">MNKTPTAPEGNSLEEDRFQSISEFKQCVNDGGEVEFEWKGNQYTICHPEGRINIGAACYQSNGKFYNANTNQEYTAEDELWGDTADDILEFNVSGDRLRDVITQVTVLDRTI</sequence>